<dbReference type="SUPFAM" id="SSF51735">
    <property type="entry name" value="NAD(P)-binding Rossmann-fold domains"/>
    <property type="match status" value="1"/>
</dbReference>
<dbReference type="InterPro" id="IPR002347">
    <property type="entry name" value="SDR_fam"/>
</dbReference>
<dbReference type="GeneID" id="87803418"/>
<dbReference type="Proteomes" id="UP000827549">
    <property type="component" value="Chromosome 1"/>
</dbReference>
<dbReference type="PANTHER" id="PTHR42760:SF115">
    <property type="entry name" value="3-OXOACYL-[ACYL-CARRIER-PROTEIN] REDUCTASE FABG"/>
    <property type="match status" value="1"/>
</dbReference>
<dbReference type="GO" id="GO:0016616">
    <property type="term" value="F:oxidoreductase activity, acting on the CH-OH group of donors, NAD or NADP as acceptor"/>
    <property type="evidence" value="ECO:0007669"/>
    <property type="project" value="TreeGrafter"/>
</dbReference>
<gene>
    <name evidence="3" type="primary">mtdH</name>
    <name evidence="3" type="ORF">LOC62_01G000159</name>
</gene>
<reference evidence="3" key="1">
    <citation type="submission" date="2023-10" db="EMBL/GenBank/DDBJ databases">
        <authorList>
            <person name="Noh H."/>
        </authorList>
    </citation>
    <scope>NUCLEOTIDE SEQUENCE</scope>
    <source>
        <strain evidence="3">DUCC4014</strain>
    </source>
</reference>
<dbReference type="PRINTS" id="PR00081">
    <property type="entry name" value="GDHRDH"/>
</dbReference>
<dbReference type="PANTHER" id="PTHR42760">
    <property type="entry name" value="SHORT-CHAIN DEHYDROGENASES/REDUCTASES FAMILY MEMBER"/>
    <property type="match status" value="1"/>
</dbReference>
<organism evidence="3 4">
    <name type="scientific">Vanrija pseudolonga</name>
    <dbReference type="NCBI Taxonomy" id="143232"/>
    <lineage>
        <taxon>Eukaryota</taxon>
        <taxon>Fungi</taxon>
        <taxon>Dikarya</taxon>
        <taxon>Basidiomycota</taxon>
        <taxon>Agaricomycotina</taxon>
        <taxon>Tremellomycetes</taxon>
        <taxon>Trichosporonales</taxon>
        <taxon>Trichosporonaceae</taxon>
        <taxon>Vanrija</taxon>
    </lineage>
</organism>
<protein>
    <submittedName>
        <fullName evidence="3">NADP-dependent mannitol dehydrogenase</fullName>
    </submittedName>
</protein>
<evidence type="ECO:0000313" key="3">
    <source>
        <dbReference type="EMBL" id="WOO76532.1"/>
    </source>
</evidence>
<evidence type="ECO:0000313" key="4">
    <source>
        <dbReference type="Proteomes" id="UP000827549"/>
    </source>
</evidence>
<proteinExistence type="inferred from homology"/>
<dbReference type="InterPro" id="IPR036291">
    <property type="entry name" value="NAD(P)-bd_dom_sf"/>
</dbReference>
<dbReference type="Gene3D" id="3.40.50.720">
    <property type="entry name" value="NAD(P)-binding Rossmann-like Domain"/>
    <property type="match status" value="1"/>
</dbReference>
<dbReference type="EMBL" id="CP086714">
    <property type="protein sequence ID" value="WOO76532.1"/>
    <property type="molecule type" value="Genomic_DNA"/>
</dbReference>
<name>A0AAF0XZX5_9TREE</name>
<dbReference type="PRINTS" id="PR00080">
    <property type="entry name" value="SDRFAMILY"/>
</dbReference>
<comment type="similarity">
    <text evidence="1">Belongs to the short-chain dehydrogenases/reductases (SDR) family.</text>
</comment>
<evidence type="ECO:0000256" key="1">
    <source>
        <dbReference type="ARBA" id="ARBA00006484"/>
    </source>
</evidence>
<dbReference type="AlphaFoldDB" id="A0AAF0XZX5"/>
<keyword evidence="4" id="KW-1185">Reference proteome</keyword>
<dbReference type="Pfam" id="PF13561">
    <property type="entry name" value="adh_short_C2"/>
    <property type="match status" value="1"/>
</dbReference>
<accession>A0AAF0XZX5</accession>
<keyword evidence="2" id="KW-0560">Oxidoreductase</keyword>
<evidence type="ECO:0000256" key="2">
    <source>
        <dbReference type="ARBA" id="ARBA00023002"/>
    </source>
</evidence>
<dbReference type="FunFam" id="3.40.50.720:FF:000084">
    <property type="entry name" value="Short-chain dehydrogenase reductase"/>
    <property type="match status" value="1"/>
</dbReference>
<sequence>MTTTNGNTNASTAVPNPGLSLELKGKIAFVTGGGRGIGLAITQQLAKAGATVVITWNSRDATPVAEQVAAETGSTVLAYHCPGEQSAVVNEVVDRVSREVGEVDFVVCNAGVCKHQDTVDMTDDDLAFVMQNNLFAPLYLSRAFVRHWLGLKTAVSQQSSYPPRPEYRTLDKKIIFISSISGVVSMTPQNQVSYNSSKAGLTMAAKSLAGEWAQYGIAVNALSPGYVSTDMTSCDPAWMQKWSDMTPFGRFAQPAELGNMVVLMCSGLASRFLTGHDLVMDGGYTVY</sequence>
<dbReference type="RefSeq" id="XP_062622564.1">
    <property type="nucleotide sequence ID" value="XM_062766580.1"/>
</dbReference>